<protein>
    <submittedName>
        <fullName evidence="1">Uncharacterized protein</fullName>
    </submittedName>
</protein>
<dbReference type="Proteomes" id="UP000250043">
    <property type="component" value="Unassembled WGS sequence"/>
</dbReference>
<gene>
    <name evidence="1" type="ORF">OBBRIDRAFT_799606</name>
</gene>
<dbReference type="OrthoDB" id="2809250at2759"/>
<dbReference type="EMBL" id="KV722813">
    <property type="protein sequence ID" value="OCH83797.1"/>
    <property type="molecule type" value="Genomic_DNA"/>
</dbReference>
<keyword evidence="2" id="KW-1185">Reference proteome</keyword>
<accession>A0A8E2AND8</accession>
<proteinExistence type="predicted"/>
<sequence length="71" mass="7873">MPAREWEEEQVRLVQAWYTGAEEGGAGDDEFNPLAQQEDLGAIREAQAATKQVKKVLACQAQSLRNVSARK</sequence>
<organism evidence="1 2">
    <name type="scientific">Obba rivulosa</name>
    <dbReference type="NCBI Taxonomy" id="1052685"/>
    <lineage>
        <taxon>Eukaryota</taxon>
        <taxon>Fungi</taxon>
        <taxon>Dikarya</taxon>
        <taxon>Basidiomycota</taxon>
        <taxon>Agaricomycotina</taxon>
        <taxon>Agaricomycetes</taxon>
        <taxon>Polyporales</taxon>
        <taxon>Gelatoporiaceae</taxon>
        <taxon>Obba</taxon>
    </lineage>
</organism>
<evidence type="ECO:0000313" key="1">
    <source>
        <dbReference type="EMBL" id="OCH83797.1"/>
    </source>
</evidence>
<reference evidence="1 2" key="1">
    <citation type="submission" date="2016-07" db="EMBL/GenBank/DDBJ databases">
        <title>Draft genome of the white-rot fungus Obba rivulosa 3A-2.</title>
        <authorList>
            <consortium name="DOE Joint Genome Institute"/>
            <person name="Miettinen O."/>
            <person name="Riley R."/>
            <person name="Acob R."/>
            <person name="Barry K."/>
            <person name="Cullen D."/>
            <person name="De Vries R."/>
            <person name="Hainaut M."/>
            <person name="Hatakka A."/>
            <person name="Henrissat B."/>
            <person name="Hilden K."/>
            <person name="Kuo R."/>
            <person name="Labutti K."/>
            <person name="Lipzen A."/>
            <person name="Makela M.R."/>
            <person name="Sandor L."/>
            <person name="Spatafora J.W."/>
            <person name="Grigoriev I.V."/>
            <person name="Hibbett D.S."/>
        </authorList>
    </citation>
    <scope>NUCLEOTIDE SEQUENCE [LARGE SCALE GENOMIC DNA]</scope>
    <source>
        <strain evidence="1 2">3A-2</strain>
    </source>
</reference>
<name>A0A8E2AND8_9APHY</name>
<evidence type="ECO:0000313" key="2">
    <source>
        <dbReference type="Proteomes" id="UP000250043"/>
    </source>
</evidence>
<dbReference type="AlphaFoldDB" id="A0A8E2AND8"/>